<dbReference type="Proteomes" id="UP000005408">
    <property type="component" value="Unassembled WGS sequence"/>
</dbReference>
<keyword evidence="5" id="KW-1185">Reference proteome</keyword>
<accession>A0A8W8MR23</accession>
<protein>
    <recommendedName>
        <fullName evidence="6">Zinc finger MYM-type protein 1</fullName>
    </recommendedName>
</protein>
<feature type="region of interest" description="Disordered" evidence="1">
    <location>
        <begin position="1"/>
        <end position="51"/>
    </location>
</feature>
<evidence type="ECO:0000259" key="3">
    <source>
        <dbReference type="Pfam" id="PF14291"/>
    </source>
</evidence>
<name>A0A8W8MR23_MAGGI</name>
<feature type="domain" description="DUF4371" evidence="3">
    <location>
        <begin position="194"/>
        <end position="371"/>
    </location>
</feature>
<organism evidence="4 5">
    <name type="scientific">Magallana gigas</name>
    <name type="common">Pacific oyster</name>
    <name type="synonym">Crassostrea gigas</name>
    <dbReference type="NCBI Taxonomy" id="29159"/>
    <lineage>
        <taxon>Eukaryota</taxon>
        <taxon>Metazoa</taxon>
        <taxon>Spiralia</taxon>
        <taxon>Lophotrochozoa</taxon>
        <taxon>Mollusca</taxon>
        <taxon>Bivalvia</taxon>
        <taxon>Autobranchia</taxon>
        <taxon>Pteriomorphia</taxon>
        <taxon>Ostreida</taxon>
        <taxon>Ostreoidea</taxon>
        <taxon>Ostreidae</taxon>
        <taxon>Magallana</taxon>
    </lineage>
</organism>
<dbReference type="InterPro" id="IPR012337">
    <property type="entry name" value="RNaseH-like_sf"/>
</dbReference>
<sequence length="773" mass="88353">MFQKQQKITDLFGKPKTSEESTATKSLPSSEKNSETVKGTFENFPDSQGPDYPDLFQTCDNDFRKDSFKTKLLTGTWEAAYKFDFPFREVRGTKRKLKGNWLGKHTWMKYSMSCDAVYCAPCVLFGSQRDDAKERTFTKLSPVTDWSNLSKYVSRHLSEGSSHHDNVRASERFLRMQETGKADIMGKLSSYHQEVIERNRHILGEIIKSLLFCARQNIAIRGHEEGKANFPALLHLQAQEDPILAAHLESADMKAKYTSPMIQNELLDICADQIRKGIVDRCNAASFYGFIADEATDCSTKEQIALCVRFFDKESGNICEEFLGVQEAESTTGEHLANKFISSLEEYGIVIDRMRGQGYDGAANMAGKHRGFQAKIRERVPQATYTHCRAHSLNLSVVHACKEPLIRNLRDTVQTISFAFDYSAKRLKQFNESLSNDNPTKEQMERKTKLQTLCETRWFSRVDALTTFKKCYNVIIDALEELSENGDAKARSYVCSIKQFDFLIALVTSEHVLTPLNPLSAVLQGKTQDLLEAAKESKTVISMLRAERVDDDVWEGIFEEAVAMGVRNDVQPSVPRFARRQCHRGNVPGDTPSEYWKRNLYLPFVDHLVNELNDRLVQNENRFSAQYLLPSQIGNITRAKITDLYDTFGEDLPANDKNEFQREVDRWRARWTDVQVKPETLGETLVSIKEPLFYPNIFKCLEMLACMPVTSATAERCFSVMRRLKTYLRSTMTGQRMSSLAGLHIYRDTEVNVSTVISEFAEKKQRRLAFLFQ</sequence>
<dbReference type="PANTHER" id="PTHR46289">
    <property type="entry name" value="52 KDA REPRESSOR OF THE INHIBITOR OF THE PROTEIN KINASE-LIKE PROTEIN-RELATED"/>
    <property type="match status" value="1"/>
</dbReference>
<dbReference type="SUPFAM" id="SSF53098">
    <property type="entry name" value="Ribonuclease H-like"/>
    <property type="match status" value="1"/>
</dbReference>
<evidence type="ECO:0000259" key="2">
    <source>
        <dbReference type="Pfam" id="PF05699"/>
    </source>
</evidence>
<evidence type="ECO:0008006" key="6">
    <source>
        <dbReference type="Google" id="ProtNLM"/>
    </source>
</evidence>
<proteinExistence type="predicted"/>
<dbReference type="InterPro" id="IPR008906">
    <property type="entry name" value="HATC_C_dom"/>
</dbReference>
<dbReference type="AlphaFoldDB" id="A0A8W8MR23"/>
<feature type="domain" description="HAT C-terminal dimerisation" evidence="2">
    <location>
        <begin position="693"/>
        <end position="741"/>
    </location>
</feature>
<evidence type="ECO:0000256" key="1">
    <source>
        <dbReference type="SAM" id="MobiDB-lite"/>
    </source>
</evidence>
<dbReference type="Pfam" id="PF14291">
    <property type="entry name" value="DUF4371"/>
    <property type="match status" value="1"/>
</dbReference>
<dbReference type="GO" id="GO:0046983">
    <property type="term" value="F:protein dimerization activity"/>
    <property type="evidence" value="ECO:0007669"/>
    <property type="project" value="InterPro"/>
</dbReference>
<dbReference type="InterPro" id="IPR052958">
    <property type="entry name" value="IFN-induced_PKR_regulator"/>
</dbReference>
<evidence type="ECO:0000313" key="5">
    <source>
        <dbReference type="Proteomes" id="UP000005408"/>
    </source>
</evidence>
<reference evidence="4" key="1">
    <citation type="submission" date="2022-08" db="UniProtKB">
        <authorList>
            <consortium name="EnsemblMetazoa"/>
        </authorList>
    </citation>
    <scope>IDENTIFICATION</scope>
    <source>
        <strain evidence="4">05x7-T-G4-1.051#20</strain>
    </source>
</reference>
<evidence type="ECO:0000313" key="4">
    <source>
        <dbReference type="EnsemblMetazoa" id="G33925.1:cds"/>
    </source>
</evidence>
<feature type="compositionally biased region" description="Polar residues" evidence="1">
    <location>
        <begin position="20"/>
        <end position="31"/>
    </location>
</feature>
<dbReference type="EnsemblMetazoa" id="G33925.1">
    <property type="protein sequence ID" value="G33925.1:cds"/>
    <property type="gene ID" value="G33925"/>
</dbReference>
<dbReference type="PANTHER" id="PTHR46289:SF14">
    <property type="entry name" value="DUF4371 DOMAIN-CONTAINING PROTEIN"/>
    <property type="match status" value="1"/>
</dbReference>
<dbReference type="InterPro" id="IPR025398">
    <property type="entry name" value="DUF4371"/>
</dbReference>
<dbReference type="Pfam" id="PF05699">
    <property type="entry name" value="Dimer_Tnp_hAT"/>
    <property type="match status" value="1"/>
</dbReference>